<feature type="transmembrane region" description="Helical" evidence="2">
    <location>
        <begin position="31"/>
        <end position="47"/>
    </location>
</feature>
<keyword evidence="2" id="KW-0472">Membrane</keyword>
<keyword evidence="5" id="KW-1185">Reference proteome</keyword>
<accession>A0ABP8FPE4</accession>
<evidence type="ECO:0000259" key="3">
    <source>
        <dbReference type="Pfam" id="PF06580"/>
    </source>
</evidence>
<evidence type="ECO:0000313" key="4">
    <source>
        <dbReference type="EMBL" id="GAA4308235.1"/>
    </source>
</evidence>
<dbReference type="RefSeq" id="WP_344977915.1">
    <property type="nucleotide sequence ID" value="NZ_BAABFN010000002.1"/>
</dbReference>
<dbReference type="PANTHER" id="PTHR34220:SF7">
    <property type="entry name" value="SENSOR HISTIDINE KINASE YPDA"/>
    <property type="match status" value="1"/>
</dbReference>
<proteinExistence type="predicted"/>
<keyword evidence="2" id="KW-0812">Transmembrane</keyword>
<keyword evidence="1" id="KW-0175">Coiled coil</keyword>
<dbReference type="InterPro" id="IPR050640">
    <property type="entry name" value="Bact_2-comp_sensor_kinase"/>
</dbReference>
<feature type="domain" description="Signal transduction histidine kinase internal region" evidence="3">
    <location>
        <begin position="71"/>
        <end position="141"/>
    </location>
</feature>
<evidence type="ECO:0000256" key="2">
    <source>
        <dbReference type="SAM" id="Phobius"/>
    </source>
</evidence>
<dbReference type="EMBL" id="BAABFN010000002">
    <property type="protein sequence ID" value="GAA4308235.1"/>
    <property type="molecule type" value="Genomic_DNA"/>
</dbReference>
<protein>
    <recommendedName>
        <fullName evidence="3">Signal transduction histidine kinase internal region domain-containing protein</fullName>
    </recommendedName>
</protein>
<evidence type="ECO:0000313" key="5">
    <source>
        <dbReference type="Proteomes" id="UP001501207"/>
    </source>
</evidence>
<dbReference type="PANTHER" id="PTHR34220">
    <property type="entry name" value="SENSOR HISTIDINE KINASE YPDA"/>
    <property type="match status" value="1"/>
</dbReference>
<organism evidence="4 5">
    <name type="scientific">Compostibacter hankyongensis</name>
    <dbReference type="NCBI Taxonomy" id="1007089"/>
    <lineage>
        <taxon>Bacteria</taxon>
        <taxon>Pseudomonadati</taxon>
        <taxon>Bacteroidota</taxon>
        <taxon>Chitinophagia</taxon>
        <taxon>Chitinophagales</taxon>
        <taxon>Chitinophagaceae</taxon>
        <taxon>Compostibacter</taxon>
    </lineage>
</organism>
<name>A0ABP8FPE4_9BACT</name>
<evidence type="ECO:0000256" key="1">
    <source>
        <dbReference type="SAM" id="Coils"/>
    </source>
</evidence>
<dbReference type="Proteomes" id="UP001501207">
    <property type="component" value="Unassembled WGS sequence"/>
</dbReference>
<comment type="caution">
    <text evidence="4">The sequence shown here is derived from an EMBL/GenBank/DDBJ whole genome shotgun (WGS) entry which is preliminary data.</text>
</comment>
<sequence length="269" mass="30823">MMIFEACTAACTPLLLRVAPAGGQGWLLPGLLLLFLLALLWTGWKLRSAARRNRQMKEELLHMQSELNNIQLDTIRYKMNPHLFKNTLNAIQSHAYQTYYALDKLAEVLDYILYESDRQYVTLKDELDFALSLIEVNRLKLSPLFELNIKKKINESDPLFLQKLVAPMISIDLIENAFKHADLQSPDAFISIVFELKDNKFALTVSNKISSRPALKKNKSGFGQENFKKRLDILYSGNYKLEQFADKDVYTAHLKIDLLAHKTKMLAAG</sequence>
<dbReference type="InterPro" id="IPR010559">
    <property type="entry name" value="Sig_transdc_His_kin_internal"/>
</dbReference>
<dbReference type="Pfam" id="PF06580">
    <property type="entry name" value="His_kinase"/>
    <property type="match status" value="1"/>
</dbReference>
<feature type="coiled-coil region" evidence="1">
    <location>
        <begin position="46"/>
        <end position="73"/>
    </location>
</feature>
<keyword evidence="2" id="KW-1133">Transmembrane helix</keyword>
<reference evidence="5" key="1">
    <citation type="journal article" date="2019" name="Int. J. Syst. Evol. Microbiol.">
        <title>The Global Catalogue of Microorganisms (GCM) 10K type strain sequencing project: providing services to taxonomists for standard genome sequencing and annotation.</title>
        <authorList>
            <consortium name="The Broad Institute Genomics Platform"/>
            <consortium name="The Broad Institute Genome Sequencing Center for Infectious Disease"/>
            <person name="Wu L."/>
            <person name="Ma J."/>
        </authorList>
    </citation>
    <scope>NUCLEOTIDE SEQUENCE [LARGE SCALE GENOMIC DNA]</scope>
    <source>
        <strain evidence="5">JCM 17664</strain>
    </source>
</reference>
<gene>
    <name evidence="4" type="ORF">GCM10023143_15400</name>
</gene>